<dbReference type="InterPro" id="IPR003439">
    <property type="entry name" value="ABC_transporter-like_ATP-bd"/>
</dbReference>
<dbReference type="KEGG" id="tsph:KIH39_10960"/>
<dbReference type="AlphaFoldDB" id="A0A8E6B9U8"/>
<dbReference type="InterPro" id="IPR036640">
    <property type="entry name" value="ABC1_TM_sf"/>
</dbReference>
<dbReference type="GO" id="GO:0034040">
    <property type="term" value="F:ATPase-coupled lipid transmembrane transporter activity"/>
    <property type="evidence" value="ECO:0007669"/>
    <property type="project" value="TreeGrafter"/>
</dbReference>
<keyword evidence="4 5" id="KW-0472">Membrane</keyword>
<dbReference type="GO" id="GO:0005524">
    <property type="term" value="F:ATP binding"/>
    <property type="evidence" value="ECO:0007669"/>
    <property type="project" value="UniProtKB-KW"/>
</dbReference>
<feature type="transmembrane region" description="Helical" evidence="5">
    <location>
        <begin position="324"/>
        <end position="357"/>
    </location>
</feature>
<dbReference type="GO" id="GO:0005886">
    <property type="term" value="C:plasma membrane"/>
    <property type="evidence" value="ECO:0007669"/>
    <property type="project" value="UniProtKB-SubCell"/>
</dbReference>
<dbReference type="PANTHER" id="PTHR24221:SF654">
    <property type="entry name" value="ATP-BINDING CASSETTE SUB-FAMILY B MEMBER 6"/>
    <property type="match status" value="1"/>
</dbReference>
<feature type="transmembrane region" description="Helical" evidence="5">
    <location>
        <begin position="238"/>
        <end position="260"/>
    </location>
</feature>
<evidence type="ECO:0000256" key="5">
    <source>
        <dbReference type="SAM" id="Phobius"/>
    </source>
</evidence>
<dbReference type="Pfam" id="PF00005">
    <property type="entry name" value="ABC_tran"/>
    <property type="match status" value="1"/>
</dbReference>
<dbReference type="PANTHER" id="PTHR24221">
    <property type="entry name" value="ATP-BINDING CASSETTE SUB-FAMILY B"/>
    <property type="match status" value="1"/>
</dbReference>
<keyword evidence="9" id="KW-1185">Reference proteome</keyword>
<evidence type="ECO:0000256" key="4">
    <source>
        <dbReference type="ARBA" id="ARBA00023136"/>
    </source>
</evidence>
<reference evidence="8" key="1">
    <citation type="submission" date="2021-05" db="EMBL/GenBank/DDBJ databases">
        <title>Complete genome sequence of the cellulolytic planctomycete Telmatocola sphagniphila SP2T and characterization of the first cellulase from planctomycetes.</title>
        <authorList>
            <person name="Rakitin A.L."/>
            <person name="Beletsky A.V."/>
            <person name="Naumoff D.G."/>
            <person name="Kulichevskaya I.S."/>
            <person name="Mardanov A.V."/>
            <person name="Ravin N.V."/>
            <person name="Dedysh S.N."/>
        </authorList>
    </citation>
    <scope>NUCLEOTIDE SEQUENCE</scope>
    <source>
        <strain evidence="8">SP2T</strain>
    </source>
</reference>
<evidence type="ECO:0000256" key="3">
    <source>
        <dbReference type="ARBA" id="ARBA00022989"/>
    </source>
</evidence>
<feature type="transmembrane region" description="Helical" evidence="5">
    <location>
        <begin position="429"/>
        <end position="448"/>
    </location>
</feature>
<feature type="transmembrane region" description="Helical" evidence="5">
    <location>
        <begin position="26"/>
        <end position="50"/>
    </location>
</feature>
<keyword evidence="2 5" id="KW-0812">Transmembrane</keyword>
<dbReference type="Gene3D" id="1.20.1560.10">
    <property type="entry name" value="ABC transporter type 1, transmembrane domain"/>
    <property type="match status" value="1"/>
</dbReference>
<feature type="domain" description="ABC transmembrane type-1" evidence="7">
    <location>
        <begin position="225"/>
        <end position="479"/>
    </location>
</feature>
<proteinExistence type="predicted"/>
<evidence type="ECO:0000259" key="7">
    <source>
        <dbReference type="PROSITE" id="PS50929"/>
    </source>
</evidence>
<dbReference type="InterPro" id="IPR011527">
    <property type="entry name" value="ABC1_TM_dom"/>
</dbReference>
<comment type="subcellular location">
    <subcellularLocation>
        <location evidence="1">Cell membrane</location>
        <topology evidence="1">Multi-pass membrane protein</topology>
    </subcellularLocation>
</comment>
<dbReference type="InterPro" id="IPR027417">
    <property type="entry name" value="P-loop_NTPase"/>
</dbReference>
<sequence>MATVPQEEGRSFAYLESTPFRKFLGVIYACFDVFLFCGLIILLGLFVDFLTNQGKIPHLSDLPLADQKSILTEWKNYDADYRRKIVQEAGFDFPSPDSVSDPEASRKNALLYRLIGKEVAPLVLEASADDLQKWARQNGPINDPYWSALLENELRWQILLRTRLQEKVSNSAAESIHVVQKTSDNPTIQNPVGPLPSAGVISLLARNTQHWSFPLLALKTRFSPWLTSGSELSLNTRYLLTLFACGLLLTALRFGVSILINRHAARLTLHAVTNLRRGIYHHCHRLGNLSLVGDGTSGASTLFIREVEAVQDEFFVRYANQYRYTLYLIALPILALAAQFWLTLAALLIGLVAWMFLNLRLRSLAKKTKESSRRAKAWLSRLTESLKIMRLVRSYSMQTFNQSRLERQLADYEREQLQRYRQEGSIRPTVFLFLCSLTFLVLFLAGVISLNQPIGAFALTVVVSSLLCLYYPLRSFVGQRKYRRKADLAEQVLQKYFDRQSKVKDIVDGEFLDVVRKNIRFEDVSLSDQEERKILRHLELTIPAGSRVGIVGPDEIQKKSLLYLIMRLNDPKAGSVRMDGKDLKWVSKDSLRMQVGVILQDHLVFNDTVANNIGCGDPNVTLPQIIEAGKLAHAHQFIQKLPHGYETVIGEFGHSLSIGQLYRIALARCILRDPSVLLIEEPVIPLDDETKELLDDSEDRFLQKRTVIYLPHRISTLKSCDMLHLVNEGRIEASAKHRDLLHESPLYKHLYYMEFNQFGESN</sequence>
<keyword evidence="8" id="KW-0547">Nucleotide-binding</keyword>
<evidence type="ECO:0000313" key="9">
    <source>
        <dbReference type="Proteomes" id="UP000676194"/>
    </source>
</evidence>
<dbReference type="Pfam" id="PF00664">
    <property type="entry name" value="ABC_membrane"/>
    <property type="match status" value="1"/>
</dbReference>
<evidence type="ECO:0000313" key="8">
    <source>
        <dbReference type="EMBL" id="QVL34396.1"/>
    </source>
</evidence>
<dbReference type="PROSITE" id="PS50929">
    <property type="entry name" value="ABC_TM1F"/>
    <property type="match status" value="1"/>
</dbReference>
<evidence type="ECO:0000256" key="2">
    <source>
        <dbReference type="ARBA" id="ARBA00022692"/>
    </source>
</evidence>
<feature type="transmembrane region" description="Helical" evidence="5">
    <location>
        <begin position="454"/>
        <end position="473"/>
    </location>
</feature>
<organism evidence="8 9">
    <name type="scientific">Telmatocola sphagniphila</name>
    <dbReference type="NCBI Taxonomy" id="1123043"/>
    <lineage>
        <taxon>Bacteria</taxon>
        <taxon>Pseudomonadati</taxon>
        <taxon>Planctomycetota</taxon>
        <taxon>Planctomycetia</taxon>
        <taxon>Gemmatales</taxon>
        <taxon>Gemmataceae</taxon>
    </lineage>
</organism>
<dbReference type="PROSITE" id="PS50893">
    <property type="entry name" value="ABC_TRANSPORTER_2"/>
    <property type="match status" value="1"/>
</dbReference>
<dbReference type="InterPro" id="IPR039421">
    <property type="entry name" value="Type_1_exporter"/>
</dbReference>
<evidence type="ECO:0000259" key="6">
    <source>
        <dbReference type="PROSITE" id="PS50893"/>
    </source>
</evidence>
<accession>A0A8E6B9U8</accession>
<dbReference type="SUPFAM" id="SSF90123">
    <property type="entry name" value="ABC transporter transmembrane region"/>
    <property type="match status" value="1"/>
</dbReference>
<keyword evidence="3 5" id="KW-1133">Transmembrane helix</keyword>
<evidence type="ECO:0000256" key="1">
    <source>
        <dbReference type="ARBA" id="ARBA00004651"/>
    </source>
</evidence>
<name>A0A8E6B9U8_9BACT</name>
<dbReference type="GO" id="GO:0140359">
    <property type="term" value="F:ABC-type transporter activity"/>
    <property type="evidence" value="ECO:0007669"/>
    <property type="project" value="InterPro"/>
</dbReference>
<dbReference type="GO" id="GO:0016887">
    <property type="term" value="F:ATP hydrolysis activity"/>
    <property type="evidence" value="ECO:0007669"/>
    <property type="project" value="InterPro"/>
</dbReference>
<dbReference type="Proteomes" id="UP000676194">
    <property type="component" value="Chromosome"/>
</dbReference>
<keyword evidence="8" id="KW-0067">ATP-binding</keyword>
<gene>
    <name evidence="8" type="ORF">KIH39_10960</name>
</gene>
<dbReference type="RefSeq" id="WP_213499366.1">
    <property type="nucleotide sequence ID" value="NZ_CP074694.1"/>
</dbReference>
<feature type="domain" description="ABC transporter" evidence="6">
    <location>
        <begin position="519"/>
        <end position="753"/>
    </location>
</feature>
<dbReference type="EMBL" id="CP074694">
    <property type="protein sequence ID" value="QVL34396.1"/>
    <property type="molecule type" value="Genomic_DNA"/>
</dbReference>
<protein>
    <submittedName>
        <fullName evidence="8">ABC transporter ATP-binding protein</fullName>
    </submittedName>
</protein>
<dbReference type="SUPFAM" id="SSF52540">
    <property type="entry name" value="P-loop containing nucleoside triphosphate hydrolases"/>
    <property type="match status" value="1"/>
</dbReference>
<dbReference type="Gene3D" id="3.40.50.300">
    <property type="entry name" value="P-loop containing nucleotide triphosphate hydrolases"/>
    <property type="match status" value="1"/>
</dbReference>